<evidence type="ECO:0000313" key="6">
    <source>
        <dbReference type="EMBL" id="SJZ70473.1"/>
    </source>
</evidence>
<dbReference type="PIRSF" id="PIRSF009320">
    <property type="entry name" value="Nuc_binding_HP_1000"/>
    <property type="match status" value="1"/>
</dbReference>
<dbReference type="InterPro" id="IPR025669">
    <property type="entry name" value="AAA_dom"/>
</dbReference>
<organism evidence="6 7">
    <name type="scientific">Anaerorhabdus furcosa</name>
    <dbReference type="NCBI Taxonomy" id="118967"/>
    <lineage>
        <taxon>Bacteria</taxon>
        <taxon>Bacillati</taxon>
        <taxon>Bacillota</taxon>
        <taxon>Erysipelotrichia</taxon>
        <taxon>Erysipelotrichales</taxon>
        <taxon>Erysipelotrichaceae</taxon>
        <taxon>Anaerorhabdus</taxon>
    </lineage>
</organism>
<evidence type="ECO:0000256" key="4">
    <source>
        <dbReference type="ARBA" id="ARBA00071824"/>
    </source>
</evidence>
<protein>
    <recommendedName>
        <fullName evidence="4">Sporulation initiation inhibitor protein Soj</fullName>
    </recommendedName>
</protein>
<feature type="domain" description="AAA" evidence="5">
    <location>
        <begin position="3"/>
        <end position="179"/>
    </location>
</feature>
<evidence type="ECO:0000259" key="5">
    <source>
        <dbReference type="Pfam" id="PF13614"/>
    </source>
</evidence>
<dbReference type="FunFam" id="3.40.50.300:FF:000285">
    <property type="entry name" value="Sporulation initiation inhibitor Soj"/>
    <property type="match status" value="1"/>
</dbReference>
<dbReference type="PANTHER" id="PTHR13696">
    <property type="entry name" value="P-LOOP CONTAINING NUCLEOSIDE TRIPHOSPHATE HYDROLASE"/>
    <property type="match status" value="1"/>
</dbReference>
<evidence type="ECO:0000313" key="7">
    <source>
        <dbReference type="Proteomes" id="UP000243297"/>
    </source>
</evidence>
<dbReference type="STRING" id="118967.SAMN02745191_1413"/>
<gene>
    <name evidence="6" type="ORF">SAMN02745191_1413</name>
</gene>
<comment type="similarity">
    <text evidence="1">Belongs to the ParA family.</text>
</comment>
<dbReference type="Gene3D" id="3.40.50.300">
    <property type="entry name" value="P-loop containing nucleotide triphosphate hydrolases"/>
    <property type="match status" value="1"/>
</dbReference>
<comment type="subunit">
    <text evidence="3">Dimerizes in the presence of ATP but not ADP; ATP-binding is required for double-stranded (ds)DNA-binding. Interacts with DnaA.</text>
</comment>
<dbReference type="InterPro" id="IPR050678">
    <property type="entry name" value="DNA_Partitioning_ATPase"/>
</dbReference>
<accession>A0A1T4MU22</accession>
<sequence length="261" mass="28637">MGKIIAIANQKGGVGKTTTSINLSAGLAYLGKKVLMVDFDPQGNASQGIGANKKKHDSTVYEVLLGDIKAKDAVVKLKIPPCAVIPANINLAGADLEMAEFKVGREKLLRNKLIEIKDDYDFIIIDCPPSLGLLNTNALTAADSVIIPVQCEYYALEGLTQLLSTIRLVQRLFNPALTIEGVLLTMFDARTKLSVEVQQEVRKYFKERVYKSYIPRNIKLSEAPSREQTIFEYEVRSEGAKAYASLAKEVINSSQKEAAKA</sequence>
<comment type="catalytic activity">
    <reaction evidence="2">
        <text>ATP + H2O = ADP + phosphate + H(+)</text>
        <dbReference type="Rhea" id="RHEA:13065"/>
        <dbReference type="ChEBI" id="CHEBI:15377"/>
        <dbReference type="ChEBI" id="CHEBI:15378"/>
        <dbReference type="ChEBI" id="CHEBI:30616"/>
        <dbReference type="ChEBI" id="CHEBI:43474"/>
        <dbReference type="ChEBI" id="CHEBI:456216"/>
    </reaction>
</comment>
<reference evidence="7" key="1">
    <citation type="submission" date="2017-02" db="EMBL/GenBank/DDBJ databases">
        <authorList>
            <person name="Varghese N."/>
            <person name="Submissions S."/>
        </authorList>
    </citation>
    <scope>NUCLEOTIDE SEQUENCE [LARGE SCALE GENOMIC DNA]</scope>
    <source>
        <strain evidence="7">ATCC 25662</strain>
    </source>
</reference>
<dbReference type="CDD" id="cd02042">
    <property type="entry name" value="ParAB_family"/>
    <property type="match status" value="1"/>
</dbReference>
<evidence type="ECO:0000256" key="2">
    <source>
        <dbReference type="ARBA" id="ARBA00049360"/>
    </source>
</evidence>
<proteinExistence type="inferred from homology"/>
<dbReference type="PANTHER" id="PTHR13696:SF52">
    <property type="entry name" value="PARA FAMILY PROTEIN CT_582"/>
    <property type="match status" value="1"/>
</dbReference>
<dbReference type="AlphaFoldDB" id="A0A1T4MU22"/>
<evidence type="ECO:0000256" key="1">
    <source>
        <dbReference type="ARBA" id="ARBA00006976"/>
    </source>
</evidence>
<dbReference type="RefSeq" id="WP_078711814.1">
    <property type="nucleotide sequence ID" value="NZ_FUWY01000003.1"/>
</dbReference>
<name>A0A1T4MU22_9FIRM</name>
<dbReference type="EMBL" id="FUWY01000003">
    <property type="protein sequence ID" value="SJZ70473.1"/>
    <property type="molecule type" value="Genomic_DNA"/>
</dbReference>
<dbReference type="InterPro" id="IPR027417">
    <property type="entry name" value="P-loop_NTPase"/>
</dbReference>
<dbReference type="OrthoDB" id="9815116at2"/>
<keyword evidence="7" id="KW-1185">Reference proteome</keyword>
<dbReference type="Proteomes" id="UP000243297">
    <property type="component" value="Unassembled WGS sequence"/>
</dbReference>
<dbReference type="SUPFAM" id="SSF52540">
    <property type="entry name" value="P-loop containing nucleoside triphosphate hydrolases"/>
    <property type="match status" value="1"/>
</dbReference>
<evidence type="ECO:0000256" key="3">
    <source>
        <dbReference type="ARBA" id="ARBA00062323"/>
    </source>
</evidence>
<dbReference type="Pfam" id="PF13614">
    <property type="entry name" value="AAA_31"/>
    <property type="match status" value="1"/>
</dbReference>